<dbReference type="PROSITE" id="PS50181">
    <property type="entry name" value="FBOX"/>
    <property type="match status" value="1"/>
</dbReference>
<dbReference type="InterPro" id="IPR001810">
    <property type="entry name" value="F-box_dom"/>
</dbReference>
<reference evidence="5" key="2">
    <citation type="journal article" date="2023" name="IMA Fungus">
        <title>Comparative genomic study of the Penicillium genus elucidates a diverse pangenome and 15 lateral gene transfer events.</title>
        <authorList>
            <person name="Petersen C."/>
            <person name="Sorensen T."/>
            <person name="Nielsen M.R."/>
            <person name="Sondergaard T.E."/>
            <person name="Sorensen J.L."/>
            <person name="Fitzpatrick D.A."/>
            <person name="Frisvad J.C."/>
            <person name="Nielsen K.L."/>
        </authorList>
    </citation>
    <scope>NUCLEOTIDE SEQUENCE</scope>
    <source>
        <strain evidence="5">IBT 21917</strain>
    </source>
</reference>
<feature type="domain" description="F-box" evidence="4">
    <location>
        <begin position="12"/>
        <end position="58"/>
    </location>
</feature>
<organism evidence="5 6">
    <name type="scientific">Penicillium capsulatum</name>
    <dbReference type="NCBI Taxonomy" id="69766"/>
    <lineage>
        <taxon>Eukaryota</taxon>
        <taxon>Fungi</taxon>
        <taxon>Dikarya</taxon>
        <taxon>Ascomycota</taxon>
        <taxon>Pezizomycotina</taxon>
        <taxon>Eurotiomycetes</taxon>
        <taxon>Eurotiomycetidae</taxon>
        <taxon>Eurotiales</taxon>
        <taxon>Aspergillaceae</taxon>
        <taxon>Penicillium</taxon>
    </lineage>
</organism>
<dbReference type="SMART" id="SM00248">
    <property type="entry name" value="ANK"/>
    <property type="match status" value="7"/>
</dbReference>
<dbReference type="PROSITE" id="PS50297">
    <property type="entry name" value="ANK_REP_REGION"/>
    <property type="match status" value="3"/>
</dbReference>
<dbReference type="Pfam" id="PF12796">
    <property type="entry name" value="Ank_2"/>
    <property type="match status" value="2"/>
</dbReference>
<dbReference type="PRINTS" id="PR01415">
    <property type="entry name" value="ANKYRIN"/>
</dbReference>
<keyword evidence="1" id="KW-0677">Repeat</keyword>
<dbReference type="AlphaFoldDB" id="A0A9W9IH74"/>
<gene>
    <name evidence="5" type="ORF">N7492_002248</name>
</gene>
<proteinExistence type="predicted"/>
<reference evidence="5" key="1">
    <citation type="submission" date="2022-11" db="EMBL/GenBank/DDBJ databases">
        <authorList>
            <person name="Petersen C."/>
        </authorList>
    </citation>
    <scope>NUCLEOTIDE SEQUENCE</scope>
    <source>
        <strain evidence="5">IBT 21917</strain>
    </source>
</reference>
<dbReference type="CDD" id="cd09917">
    <property type="entry name" value="F-box_SF"/>
    <property type="match status" value="1"/>
</dbReference>
<dbReference type="PANTHER" id="PTHR24198">
    <property type="entry name" value="ANKYRIN REPEAT AND PROTEIN KINASE DOMAIN-CONTAINING PROTEIN"/>
    <property type="match status" value="1"/>
</dbReference>
<evidence type="ECO:0000259" key="4">
    <source>
        <dbReference type="PROSITE" id="PS50181"/>
    </source>
</evidence>
<dbReference type="PROSITE" id="PS50088">
    <property type="entry name" value="ANK_REPEAT"/>
    <property type="match status" value="4"/>
</dbReference>
<dbReference type="InterPro" id="IPR002110">
    <property type="entry name" value="Ankyrin_rpt"/>
</dbReference>
<feature type="repeat" description="ANK" evidence="3">
    <location>
        <begin position="372"/>
        <end position="394"/>
    </location>
</feature>
<dbReference type="OrthoDB" id="539213at2759"/>
<dbReference type="InterPro" id="IPR036770">
    <property type="entry name" value="Ankyrin_rpt-contain_sf"/>
</dbReference>
<dbReference type="EMBL" id="JAPQKO010000002">
    <property type="protein sequence ID" value="KAJ5179038.1"/>
    <property type="molecule type" value="Genomic_DNA"/>
</dbReference>
<evidence type="ECO:0000256" key="2">
    <source>
        <dbReference type="ARBA" id="ARBA00023043"/>
    </source>
</evidence>
<evidence type="ECO:0000256" key="3">
    <source>
        <dbReference type="PROSITE-ProRule" id="PRU00023"/>
    </source>
</evidence>
<dbReference type="SUPFAM" id="SSF48403">
    <property type="entry name" value="Ankyrin repeat"/>
    <property type="match status" value="2"/>
</dbReference>
<keyword evidence="2 3" id="KW-0040">ANK repeat</keyword>
<sequence length="431" mass="47953">MPDRDSEQGDDKASIKSLPPELLLEIAEVCDLPSLINLAQTCGGLYSLTHRERQKRALRIALGADHLYSAAYTYAEGATPGIDFPESTHSTNLMINSRFFNYPHTHPHPGEVLVEAVQQGQIEAVRFLFEAGVSPNAYSVTGYRMLSFALQSREMVDLFFQHGVDVTLSNLGRYYDTESPLGLAVLDPVDDIVQLLISRGGNLEEPHVMQRIVDSAQMETIRMALARGPLNLISPGDESIVHCAAQRRDPDIFDYVITRPGINLDIPNALGLTPLHICLINGHDELFVRRLVECGADINAQGWDLHTPLHLALKKRSFALAKMLIERGCRLNVINRARQSELSIAIFFGVDTIIPMLLERNADINLRDEATRGPTPLHDAVRSLQCDLVKLLLDGPRRADLKIKDSADLTALELAESLNLTKIAQMLRKYR</sequence>
<feature type="repeat" description="ANK" evidence="3">
    <location>
        <begin position="270"/>
        <end position="303"/>
    </location>
</feature>
<dbReference type="Proteomes" id="UP001146351">
    <property type="component" value="Unassembled WGS sequence"/>
</dbReference>
<dbReference type="Gene3D" id="1.25.40.20">
    <property type="entry name" value="Ankyrin repeat-containing domain"/>
    <property type="match status" value="1"/>
</dbReference>
<name>A0A9W9IH74_9EURO</name>
<keyword evidence="6" id="KW-1185">Reference proteome</keyword>
<dbReference type="SUPFAM" id="SSF81383">
    <property type="entry name" value="F-box domain"/>
    <property type="match status" value="1"/>
</dbReference>
<dbReference type="PANTHER" id="PTHR24198:SF165">
    <property type="entry name" value="ANKYRIN REPEAT-CONTAINING PROTEIN-RELATED"/>
    <property type="match status" value="1"/>
</dbReference>
<dbReference type="InterPro" id="IPR036047">
    <property type="entry name" value="F-box-like_dom_sf"/>
</dbReference>
<protein>
    <recommendedName>
        <fullName evidence="4">F-box domain-containing protein</fullName>
    </recommendedName>
</protein>
<evidence type="ECO:0000256" key="1">
    <source>
        <dbReference type="ARBA" id="ARBA00022737"/>
    </source>
</evidence>
<feature type="repeat" description="ANK" evidence="3">
    <location>
        <begin position="304"/>
        <end position="336"/>
    </location>
</feature>
<evidence type="ECO:0000313" key="6">
    <source>
        <dbReference type="Proteomes" id="UP001146351"/>
    </source>
</evidence>
<comment type="caution">
    <text evidence="5">The sequence shown here is derived from an EMBL/GenBank/DDBJ whole genome shotgun (WGS) entry which is preliminary data.</text>
</comment>
<feature type="repeat" description="ANK" evidence="3">
    <location>
        <begin position="337"/>
        <end position="369"/>
    </location>
</feature>
<evidence type="ECO:0000313" key="5">
    <source>
        <dbReference type="EMBL" id="KAJ5179038.1"/>
    </source>
</evidence>
<accession>A0A9W9IH74</accession>